<dbReference type="SUPFAM" id="SSF52047">
    <property type="entry name" value="RNI-like"/>
    <property type="match status" value="1"/>
</dbReference>
<dbReference type="OrthoDB" id="2977329at2759"/>
<sequence length="306" mass="34796">MCCIVCKAWLPRCRLHLWARITLRGHQELRTFSRLLSKYRDFGNHVVELTLDLTGSRWQSFPLILVDKLPKVQQICSRNQSVNDDDQGPPLHPQHLTALSSFRSLSTWIVSGLSFQTMASFIRMCAAFPRLECLHCCGTKWRISTGPSLPLYQATLVTSLHISDTILPSMSSLWYMLAALPSLNRLICEFVTWDGEEHISIVPSPMASLQIHELSIRDIDVSSQFVDMLLAVIDPLALDTFRAFPREIDQLRHCARVCDAAGPSLRHLFLGDTSKSSFKASGHTGRHHYSYLIHSYKRIHNRQTIS</sequence>
<dbReference type="EMBL" id="KV429129">
    <property type="protein sequence ID" value="KZT64412.1"/>
    <property type="molecule type" value="Genomic_DNA"/>
</dbReference>
<proteinExistence type="predicted"/>
<evidence type="ECO:0008006" key="3">
    <source>
        <dbReference type="Google" id="ProtNLM"/>
    </source>
</evidence>
<protein>
    <recommendedName>
        <fullName evidence="3">F-box domain-containing protein</fullName>
    </recommendedName>
</protein>
<evidence type="ECO:0000313" key="1">
    <source>
        <dbReference type="EMBL" id="KZT64412.1"/>
    </source>
</evidence>
<accession>A0A165LH72</accession>
<name>A0A165LH72_9APHY</name>
<organism evidence="1 2">
    <name type="scientific">Daedalea quercina L-15889</name>
    <dbReference type="NCBI Taxonomy" id="1314783"/>
    <lineage>
        <taxon>Eukaryota</taxon>
        <taxon>Fungi</taxon>
        <taxon>Dikarya</taxon>
        <taxon>Basidiomycota</taxon>
        <taxon>Agaricomycotina</taxon>
        <taxon>Agaricomycetes</taxon>
        <taxon>Polyporales</taxon>
        <taxon>Fomitopsis</taxon>
    </lineage>
</organism>
<reference evidence="1 2" key="1">
    <citation type="journal article" date="2016" name="Mol. Biol. Evol.">
        <title>Comparative Genomics of Early-Diverging Mushroom-Forming Fungi Provides Insights into the Origins of Lignocellulose Decay Capabilities.</title>
        <authorList>
            <person name="Nagy L.G."/>
            <person name="Riley R."/>
            <person name="Tritt A."/>
            <person name="Adam C."/>
            <person name="Daum C."/>
            <person name="Floudas D."/>
            <person name="Sun H."/>
            <person name="Yadav J.S."/>
            <person name="Pangilinan J."/>
            <person name="Larsson K.H."/>
            <person name="Matsuura K."/>
            <person name="Barry K."/>
            <person name="Labutti K."/>
            <person name="Kuo R."/>
            <person name="Ohm R.A."/>
            <person name="Bhattacharya S.S."/>
            <person name="Shirouzu T."/>
            <person name="Yoshinaga Y."/>
            <person name="Martin F.M."/>
            <person name="Grigoriev I.V."/>
            <person name="Hibbett D.S."/>
        </authorList>
    </citation>
    <scope>NUCLEOTIDE SEQUENCE [LARGE SCALE GENOMIC DNA]</scope>
    <source>
        <strain evidence="1 2">L-15889</strain>
    </source>
</reference>
<gene>
    <name evidence="1" type="ORF">DAEQUDRAFT_610577</name>
</gene>
<dbReference type="Proteomes" id="UP000076727">
    <property type="component" value="Unassembled WGS sequence"/>
</dbReference>
<dbReference type="AlphaFoldDB" id="A0A165LH72"/>
<evidence type="ECO:0000313" key="2">
    <source>
        <dbReference type="Proteomes" id="UP000076727"/>
    </source>
</evidence>
<keyword evidence="2" id="KW-1185">Reference proteome</keyword>